<evidence type="ECO:0000313" key="1">
    <source>
        <dbReference type="EMBL" id="KAI0046883.1"/>
    </source>
</evidence>
<reference evidence="1" key="2">
    <citation type="journal article" date="2022" name="New Phytol.">
        <title>Evolutionary transition to the ectomycorrhizal habit in the genomes of a hyperdiverse lineage of mushroom-forming fungi.</title>
        <authorList>
            <person name="Looney B."/>
            <person name="Miyauchi S."/>
            <person name="Morin E."/>
            <person name="Drula E."/>
            <person name="Courty P.E."/>
            <person name="Kohler A."/>
            <person name="Kuo A."/>
            <person name="LaButti K."/>
            <person name="Pangilinan J."/>
            <person name="Lipzen A."/>
            <person name="Riley R."/>
            <person name="Andreopoulos W."/>
            <person name="He G."/>
            <person name="Johnson J."/>
            <person name="Nolan M."/>
            <person name="Tritt A."/>
            <person name="Barry K.W."/>
            <person name="Grigoriev I.V."/>
            <person name="Nagy L.G."/>
            <person name="Hibbett D."/>
            <person name="Henrissat B."/>
            <person name="Matheny P.B."/>
            <person name="Labbe J."/>
            <person name="Martin F.M."/>
        </authorList>
    </citation>
    <scope>NUCLEOTIDE SEQUENCE</scope>
    <source>
        <strain evidence="1">FP105234-sp</strain>
    </source>
</reference>
<keyword evidence="2" id="KW-1185">Reference proteome</keyword>
<protein>
    <submittedName>
        <fullName evidence="1">Uncharacterized protein</fullName>
    </submittedName>
</protein>
<sequence>MLDRAVTKHPLFTSTALITRHLCFLPQIDVCHCTTTCALWLHIDPITALSPHHTLVRIHEPDSGTAVEPPQPHFHTLVGPPDLFARHSVLLRRFCTATGTPHCSSPALTHLIMGKHVCNMLHQQPSLRRVPLVWQVCLSVSPCGRQRVRAFSTSTSMESAILASFDRGGTIGVAYLGIAISSMFYGVTCIQSFHYFRSANLGQNTTVLNALVTTLLLLDTTHQILAIHAFYYYLITHYADPIALLSNIWSIEVGIIFNALIAFVVESFFVARIWRLSSNRFVTGVCGFFTAAHLAMNLLFPIRGMFIPNLAEAEVKLKSTGVTGLCVAVVADVLISAFTSFYLQRSRTGFRKSDDMVTKLIILTVTTGTLTTLFVIAALIAYLAAPSALYVLFFDFMLAKLYTNAVLTSLNSRDSIRRALNDSALNSVPLSKFSAETGATASSNIPHHQVVSIAMDRTVGSDMAKPYSLDRGI</sequence>
<dbReference type="EMBL" id="MU275915">
    <property type="protein sequence ID" value="KAI0046883.1"/>
    <property type="molecule type" value="Genomic_DNA"/>
</dbReference>
<gene>
    <name evidence="1" type="ORF">FA95DRAFT_1559648</name>
</gene>
<reference evidence="1" key="1">
    <citation type="submission" date="2021-02" db="EMBL/GenBank/DDBJ databases">
        <authorList>
            <consortium name="DOE Joint Genome Institute"/>
            <person name="Ahrendt S."/>
            <person name="Looney B.P."/>
            <person name="Miyauchi S."/>
            <person name="Morin E."/>
            <person name="Drula E."/>
            <person name="Courty P.E."/>
            <person name="Chicoki N."/>
            <person name="Fauchery L."/>
            <person name="Kohler A."/>
            <person name="Kuo A."/>
            <person name="Labutti K."/>
            <person name="Pangilinan J."/>
            <person name="Lipzen A."/>
            <person name="Riley R."/>
            <person name="Andreopoulos W."/>
            <person name="He G."/>
            <person name="Johnson J."/>
            <person name="Barry K.W."/>
            <person name="Grigoriev I.V."/>
            <person name="Nagy L."/>
            <person name="Hibbett D."/>
            <person name="Henrissat B."/>
            <person name="Matheny P.B."/>
            <person name="Labbe J."/>
            <person name="Martin F."/>
        </authorList>
    </citation>
    <scope>NUCLEOTIDE SEQUENCE</scope>
    <source>
        <strain evidence="1">FP105234-sp</strain>
    </source>
</reference>
<accession>A0ACB8RTM7</accession>
<proteinExistence type="predicted"/>
<dbReference type="Proteomes" id="UP000814033">
    <property type="component" value="Unassembled WGS sequence"/>
</dbReference>
<name>A0ACB8RTM7_9AGAM</name>
<evidence type="ECO:0000313" key="2">
    <source>
        <dbReference type="Proteomes" id="UP000814033"/>
    </source>
</evidence>
<comment type="caution">
    <text evidence="1">The sequence shown here is derived from an EMBL/GenBank/DDBJ whole genome shotgun (WGS) entry which is preliminary data.</text>
</comment>
<organism evidence="1 2">
    <name type="scientific">Auriscalpium vulgare</name>
    <dbReference type="NCBI Taxonomy" id="40419"/>
    <lineage>
        <taxon>Eukaryota</taxon>
        <taxon>Fungi</taxon>
        <taxon>Dikarya</taxon>
        <taxon>Basidiomycota</taxon>
        <taxon>Agaricomycotina</taxon>
        <taxon>Agaricomycetes</taxon>
        <taxon>Russulales</taxon>
        <taxon>Auriscalpiaceae</taxon>
        <taxon>Auriscalpium</taxon>
    </lineage>
</organism>